<keyword evidence="3" id="KW-0805">Transcription regulation</keyword>
<dbReference type="InterPro" id="IPR037817">
    <property type="entry name" value="TAF7"/>
</dbReference>
<name>A0A9W9UJ97_PENBR</name>
<dbReference type="GO" id="GO:0051123">
    <property type="term" value="P:RNA polymerase II preinitiation complex assembly"/>
    <property type="evidence" value="ECO:0007669"/>
    <property type="project" value="TreeGrafter"/>
</dbReference>
<keyword evidence="4" id="KW-0804">Transcription</keyword>
<dbReference type="AlphaFoldDB" id="A0A9W9UJ97"/>
<evidence type="ECO:0000313" key="8">
    <source>
        <dbReference type="EMBL" id="KAJ5344677.1"/>
    </source>
</evidence>
<proteinExistence type="inferred from homology"/>
<dbReference type="PANTHER" id="PTHR12228">
    <property type="entry name" value="TRANSCRIPTION INITIATION FACTOR TFIID 55 KD SUBUNIT-RELATED"/>
    <property type="match status" value="1"/>
</dbReference>
<feature type="compositionally biased region" description="Basic residues" evidence="6">
    <location>
        <begin position="105"/>
        <end position="114"/>
    </location>
</feature>
<evidence type="ECO:0000259" key="7">
    <source>
        <dbReference type="SMART" id="SM01370"/>
    </source>
</evidence>
<feature type="region of interest" description="Disordered" evidence="6">
    <location>
        <begin position="397"/>
        <end position="464"/>
    </location>
</feature>
<dbReference type="CDD" id="cd08047">
    <property type="entry name" value="TAF7"/>
    <property type="match status" value="1"/>
</dbReference>
<dbReference type="EMBL" id="JAPZBQ010000002">
    <property type="protein sequence ID" value="KAJ5344677.1"/>
    <property type="molecule type" value="Genomic_DNA"/>
</dbReference>
<comment type="subcellular location">
    <subcellularLocation>
        <location evidence="1">Nucleus</location>
    </subcellularLocation>
</comment>
<dbReference type="SMART" id="SM01370">
    <property type="entry name" value="TAFII55_N"/>
    <property type="match status" value="1"/>
</dbReference>
<reference evidence="8" key="1">
    <citation type="submission" date="2022-12" db="EMBL/GenBank/DDBJ databases">
        <authorList>
            <person name="Petersen C."/>
        </authorList>
    </citation>
    <scope>NUCLEOTIDE SEQUENCE</scope>
    <source>
        <strain evidence="8">IBT 35673</strain>
    </source>
</reference>
<dbReference type="PANTHER" id="PTHR12228:SF0">
    <property type="entry name" value="TATA-BOX BINDING PROTEIN ASSOCIATED FACTOR 7"/>
    <property type="match status" value="1"/>
</dbReference>
<sequence length="517" mass="58657">MTKARPRARDPKAEKSICPRLRFPRLRDISILPILALASDLQRLNRIMPLKIKFSRRPDPPEEAPAAPPTPTPAPAASETPQPQRKLTLKIARKPQPEPSEEKPKKKKSTKKRPVEHVAPPEPEPEPIQQAPKRLKLNPSKKPGLQSIRIKNKGQVPTRPVGVGYDSEASDNEIDPAIEEQFILRMLPGEDCEHLQKTINERNFNNSEFAFKPLTREGRRAILKVRDKQYAAAMVDLPCIIEGMKSWDRRGWYKSADICQMLLVLGRVNNDQEAMEYPLPSDVQYLDDKTLQYPHGLAPPLRWTRRRRFRNRLSTRTIEQVEKAVEDLMAQDETSIFPPKFELVDSASLNRAEGLAQNEGYVEDYDEEQDAEGEVEDDMMGDFDDDLAAEMEAALAAGDDDLPGPGPDQADTPSVQPFTPGGDQTERGDSSAEESNISDEDEDDDDMDEDQIEQQQQLQQQREEVAELEGLIRTETAQWEKVQNHILRNKMGRRIQELKKDLELKKVSMGMPSGDDI</sequence>
<organism evidence="8 9">
    <name type="scientific">Penicillium brevicompactum</name>
    <dbReference type="NCBI Taxonomy" id="5074"/>
    <lineage>
        <taxon>Eukaryota</taxon>
        <taxon>Fungi</taxon>
        <taxon>Dikarya</taxon>
        <taxon>Ascomycota</taxon>
        <taxon>Pezizomycotina</taxon>
        <taxon>Eurotiomycetes</taxon>
        <taxon>Eurotiomycetidae</taxon>
        <taxon>Eurotiales</taxon>
        <taxon>Aspergillaceae</taxon>
        <taxon>Penicillium</taxon>
    </lineage>
</organism>
<evidence type="ECO:0000256" key="1">
    <source>
        <dbReference type="ARBA" id="ARBA00004123"/>
    </source>
</evidence>
<feature type="compositionally biased region" description="Acidic residues" evidence="6">
    <location>
        <begin position="361"/>
        <end position="380"/>
    </location>
</feature>
<dbReference type="GO" id="GO:0005669">
    <property type="term" value="C:transcription factor TFIID complex"/>
    <property type="evidence" value="ECO:0007669"/>
    <property type="project" value="InterPro"/>
</dbReference>
<evidence type="ECO:0000256" key="3">
    <source>
        <dbReference type="ARBA" id="ARBA00023015"/>
    </source>
</evidence>
<feature type="region of interest" description="Disordered" evidence="6">
    <location>
        <begin position="357"/>
        <end position="380"/>
    </location>
</feature>
<evidence type="ECO:0000313" key="9">
    <source>
        <dbReference type="Proteomes" id="UP001147695"/>
    </source>
</evidence>
<reference evidence="8" key="2">
    <citation type="journal article" date="2023" name="IMA Fungus">
        <title>Comparative genomic study of the Penicillium genus elucidates a diverse pangenome and 15 lateral gene transfer events.</title>
        <authorList>
            <person name="Petersen C."/>
            <person name="Sorensen T."/>
            <person name="Nielsen M.R."/>
            <person name="Sondergaard T.E."/>
            <person name="Sorensen J.L."/>
            <person name="Fitzpatrick D.A."/>
            <person name="Frisvad J.C."/>
            <person name="Nielsen K.L."/>
        </authorList>
    </citation>
    <scope>NUCLEOTIDE SEQUENCE</scope>
    <source>
        <strain evidence="8">IBT 35673</strain>
    </source>
</reference>
<evidence type="ECO:0000256" key="5">
    <source>
        <dbReference type="ARBA" id="ARBA00023242"/>
    </source>
</evidence>
<evidence type="ECO:0000256" key="2">
    <source>
        <dbReference type="ARBA" id="ARBA00009368"/>
    </source>
</evidence>
<dbReference type="InterPro" id="IPR006751">
    <property type="entry name" value="TAFII55_prot_cons_reg"/>
</dbReference>
<keyword evidence="5" id="KW-0539">Nucleus</keyword>
<protein>
    <submittedName>
        <fullName evidence="8">TAFII55 protein conserved region</fullName>
    </submittedName>
</protein>
<dbReference type="GO" id="GO:0016251">
    <property type="term" value="F:RNA polymerase II general transcription initiation factor activity"/>
    <property type="evidence" value="ECO:0007669"/>
    <property type="project" value="TreeGrafter"/>
</dbReference>
<feature type="domain" description="TAFII55 protein conserved region" evidence="7">
    <location>
        <begin position="178"/>
        <end position="337"/>
    </location>
</feature>
<accession>A0A9W9UJ97</accession>
<dbReference type="Pfam" id="PF04658">
    <property type="entry name" value="TAFII55_N"/>
    <property type="match status" value="1"/>
</dbReference>
<dbReference type="Proteomes" id="UP001147695">
    <property type="component" value="Unassembled WGS sequence"/>
</dbReference>
<evidence type="ECO:0000256" key="6">
    <source>
        <dbReference type="SAM" id="MobiDB-lite"/>
    </source>
</evidence>
<feature type="region of interest" description="Disordered" evidence="6">
    <location>
        <begin position="52"/>
        <end position="145"/>
    </location>
</feature>
<gene>
    <name evidence="8" type="ORF">N7452_002681</name>
</gene>
<evidence type="ECO:0000256" key="4">
    <source>
        <dbReference type="ARBA" id="ARBA00023163"/>
    </source>
</evidence>
<comment type="similarity">
    <text evidence="2">Belongs to the TAF7 family.</text>
</comment>
<feature type="compositionally biased region" description="Acidic residues" evidence="6">
    <location>
        <begin position="436"/>
        <end position="452"/>
    </location>
</feature>
<comment type="caution">
    <text evidence="8">The sequence shown here is derived from an EMBL/GenBank/DDBJ whole genome shotgun (WGS) entry which is preliminary data.</text>
</comment>